<keyword evidence="2" id="KW-1185">Reference proteome</keyword>
<comment type="caution">
    <text evidence="1">The sequence shown here is derived from an EMBL/GenBank/DDBJ whole genome shotgun (WGS) entry which is preliminary data.</text>
</comment>
<accession>A0A9J5XDA4</accession>
<organism evidence="1 2">
    <name type="scientific">Solanum commersonii</name>
    <name type="common">Commerson's wild potato</name>
    <name type="synonym">Commerson's nightshade</name>
    <dbReference type="NCBI Taxonomy" id="4109"/>
    <lineage>
        <taxon>Eukaryota</taxon>
        <taxon>Viridiplantae</taxon>
        <taxon>Streptophyta</taxon>
        <taxon>Embryophyta</taxon>
        <taxon>Tracheophyta</taxon>
        <taxon>Spermatophyta</taxon>
        <taxon>Magnoliopsida</taxon>
        <taxon>eudicotyledons</taxon>
        <taxon>Gunneridae</taxon>
        <taxon>Pentapetalae</taxon>
        <taxon>asterids</taxon>
        <taxon>lamiids</taxon>
        <taxon>Solanales</taxon>
        <taxon>Solanaceae</taxon>
        <taxon>Solanoideae</taxon>
        <taxon>Solaneae</taxon>
        <taxon>Solanum</taxon>
    </lineage>
</organism>
<sequence>MEHSLSQRRTQCMLSPIDLPVFSNRHLLQLTQDQKGLFKACKRAECKGVPSFSTPRLCLQNLEEKLEKLKQKHIRTISDRLTKPEGESLNFLG</sequence>
<evidence type="ECO:0000313" key="1">
    <source>
        <dbReference type="EMBL" id="KAG5585583.1"/>
    </source>
</evidence>
<dbReference type="EMBL" id="JACXVP010000009">
    <property type="protein sequence ID" value="KAG5585583.1"/>
    <property type="molecule type" value="Genomic_DNA"/>
</dbReference>
<proteinExistence type="predicted"/>
<protein>
    <submittedName>
        <fullName evidence="1">Uncharacterized protein</fullName>
    </submittedName>
</protein>
<gene>
    <name evidence="1" type="ORF">H5410_046017</name>
</gene>
<name>A0A9J5XDA4_SOLCO</name>
<dbReference type="Proteomes" id="UP000824120">
    <property type="component" value="Chromosome 9"/>
</dbReference>
<dbReference type="AlphaFoldDB" id="A0A9J5XDA4"/>
<reference evidence="1 2" key="1">
    <citation type="submission" date="2020-09" db="EMBL/GenBank/DDBJ databases">
        <title>De no assembly of potato wild relative species, Solanum commersonii.</title>
        <authorList>
            <person name="Cho K."/>
        </authorList>
    </citation>
    <scope>NUCLEOTIDE SEQUENCE [LARGE SCALE GENOMIC DNA]</scope>
    <source>
        <strain evidence="1">LZ3.2</strain>
        <tissue evidence="1">Leaf</tissue>
    </source>
</reference>
<evidence type="ECO:0000313" key="2">
    <source>
        <dbReference type="Proteomes" id="UP000824120"/>
    </source>
</evidence>